<name>A0A1V0EDI1_9CAUD</name>
<reference evidence="2" key="1">
    <citation type="journal article" date="2017" name="Curr. Microbiol.">
        <title>Genomic Diversity of Type B3 Bacteriophages of Caulobacter crescentus.</title>
        <authorList>
            <person name="Ash K.T."/>
            <person name="Drake K.M."/>
            <person name="Gibbs W.S."/>
            <person name="Ely B."/>
        </authorList>
    </citation>
    <scope>NUCLEOTIDE SEQUENCE [LARGE SCALE GENOMIC DNA]</scope>
</reference>
<organism evidence="1 2">
    <name type="scientific">Caulobacter phage Ccr32</name>
    <dbReference type="NCBI Taxonomy" id="1959738"/>
    <lineage>
        <taxon>Viruses</taxon>
        <taxon>Duplodnaviria</taxon>
        <taxon>Heunggongvirae</taxon>
        <taxon>Uroviricota</taxon>
        <taxon>Caudoviricetes</taxon>
        <taxon>Jeanschmidtviridae</taxon>
        <taxon>Shapirovirus</taxon>
        <taxon>Shapirovirus cbk</taxon>
    </lineage>
</organism>
<dbReference type="EMBL" id="KY555146">
    <property type="protein sequence ID" value="ARB14948.1"/>
    <property type="molecule type" value="Genomic_DNA"/>
</dbReference>
<gene>
    <name evidence="1" type="ORF">Ccr32_gp029</name>
</gene>
<proteinExistence type="predicted"/>
<protein>
    <submittedName>
        <fullName evidence="1">Uncharacterized protein</fullName>
    </submittedName>
</protein>
<sequence length="89" mass="9830">MSKSQPSKAELMAVGERKHETCRYGRLTEMWTTNLVTNKETAGVAPLCTFDPPGDLPPALKRVWGGIIDLDRDCAVCLAHREVPLEPLP</sequence>
<dbReference type="Proteomes" id="UP000222485">
    <property type="component" value="Genome"/>
</dbReference>
<evidence type="ECO:0000313" key="2">
    <source>
        <dbReference type="Proteomes" id="UP000222485"/>
    </source>
</evidence>
<accession>A0A1V0EDI1</accession>
<evidence type="ECO:0000313" key="1">
    <source>
        <dbReference type="EMBL" id="ARB14948.1"/>
    </source>
</evidence>